<dbReference type="AlphaFoldDB" id="A0A7Z0CP66"/>
<comment type="caution">
    <text evidence="3">The sequence shown here is derived from an EMBL/GenBank/DDBJ whole genome shotgun (WGS) entry which is preliminary data.</text>
</comment>
<organism evidence="3 4">
    <name type="scientific">Nocardioides aromaticivorans</name>
    <dbReference type="NCBI Taxonomy" id="200618"/>
    <lineage>
        <taxon>Bacteria</taxon>
        <taxon>Bacillati</taxon>
        <taxon>Actinomycetota</taxon>
        <taxon>Actinomycetes</taxon>
        <taxon>Propionibacteriales</taxon>
        <taxon>Nocardioidaceae</taxon>
        <taxon>Nocardioides</taxon>
    </lineage>
</organism>
<evidence type="ECO:0000313" key="4">
    <source>
        <dbReference type="Proteomes" id="UP000562045"/>
    </source>
</evidence>
<sequence length="295" mass="32557">MTDKPDTISGTGRITTVRRDSLTFDVYDDGPADGEVVVLLHGFPERASSWRLVAPQLHDAGYRTLAIDQRGYSRGARPKRRRDYRIEELVADVMALVDAAVGPEGRVHVVGHDWGAVVAWGVAQQHPDRVATLTAVSVPHPMSFVTAMARSGQVLKSWYMLAFQVPMIPELVVGRLGKASDRQLAASGMTREDLDRVQREIVDDGALPGALGWYRALPLNKPRDMRLKVSVPTTLVWSDGDIAVGRWSAENNHRWVEGPYRLVELKGVSHWIPTQAPDELAEAILDRLGSASTRS</sequence>
<feature type="domain" description="AB hydrolase-1" evidence="2">
    <location>
        <begin position="36"/>
        <end position="271"/>
    </location>
</feature>
<dbReference type="Pfam" id="PF00561">
    <property type="entry name" value="Abhydrolase_1"/>
    <property type="match status" value="1"/>
</dbReference>
<name>A0A7Z0CP66_9ACTN</name>
<accession>A0A7Z0CP66</accession>
<proteinExistence type="predicted"/>
<dbReference type="PRINTS" id="PR00412">
    <property type="entry name" value="EPOXHYDRLASE"/>
</dbReference>
<evidence type="ECO:0000313" key="3">
    <source>
        <dbReference type="EMBL" id="NYI45943.1"/>
    </source>
</evidence>
<evidence type="ECO:0000259" key="2">
    <source>
        <dbReference type="Pfam" id="PF00561"/>
    </source>
</evidence>
<dbReference type="GO" id="GO:0016787">
    <property type="term" value="F:hydrolase activity"/>
    <property type="evidence" value="ECO:0007669"/>
    <property type="project" value="UniProtKB-KW"/>
</dbReference>
<dbReference type="InterPro" id="IPR000073">
    <property type="entry name" value="AB_hydrolase_1"/>
</dbReference>
<gene>
    <name evidence="3" type="ORF">BJ993_003023</name>
</gene>
<dbReference type="PANTHER" id="PTHR43329">
    <property type="entry name" value="EPOXIDE HYDROLASE"/>
    <property type="match status" value="1"/>
</dbReference>
<dbReference type="SUPFAM" id="SSF53474">
    <property type="entry name" value="alpha/beta-Hydrolases"/>
    <property type="match status" value="1"/>
</dbReference>
<reference evidence="3 4" key="1">
    <citation type="submission" date="2020-07" db="EMBL/GenBank/DDBJ databases">
        <title>Sequencing the genomes of 1000 actinobacteria strains.</title>
        <authorList>
            <person name="Klenk H.-P."/>
        </authorList>
    </citation>
    <scope>NUCLEOTIDE SEQUENCE [LARGE SCALE GENOMIC DNA]</scope>
    <source>
        <strain evidence="3 4">DSM 15131</strain>
    </source>
</reference>
<dbReference type="RefSeq" id="WP_179649680.1">
    <property type="nucleotide sequence ID" value="NZ_JACBZM010000001.1"/>
</dbReference>
<keyword evidence="1" id="KW-0378">Hydrolase</keyword>
<evidence type="ECO:0000256" key="1">
    <source>
        <dbReference type="ARBA" id="ARBA00022801"/>
    </source>
</evidence>
<dbReference type="Gene3D" id="3.40.50.1820">
    <property type="entry name" value="alpha/beta hydrolase"/>
    <property type="match status" value="1"/>
</dbReference>
<dbReference type="InterPro" id="IPR029058">
    <property type="entry name" value="AB_hydrolase_fold"/>
</dbReference>
<protein>
    <submittedName>
        <fullName evidence="3">Pimeloyl-ACP methyl ester carboxylesterase</fullName>
    </submittedName>
</protein>
<dbReference type="Proteomes" id="UP000562045">
    <property type="component" value="Unassembled WGS sequence"/>
</dbReference>
<dbReference type="InterPro" id="IPR000639">
    <property type="entry name" value="Epox_hydrolase-like"/>
</dbReference>
<dbReference type="EMBL" id="JACBZM010000001">
    <property type="protein sequence ID" value="NYI45943.1"/>
    <property type="molecule type" value="Genomic_DNA"/>
</dbReference>